<keyword evidence="2" id="KW-1185">Reference proteome</keyword>
<evidence type="ECO:0000313" key="1">
    <source>
        <dbReference type="EMBL" id="RUS76810.1"/>
    </source>
</evidence>
<accession>A0A433T5G0</accession>
<sequence length="354" mass="38448">SDVFVANNSYDQNTVEIEVITKLVSGTEGSTHSIDVAINYGENYASTITVQESVTATTSPPAWIVQATTPTDLDARTNLTSASIAGSDSAVAGENLDEIVLGESKRLVLKYQTEQNTVSRLRVDVSIPDSGANKNFELVYLGVHSAGENLGCVNNLLYTPTYSKSVPTKTYNDMGTLDFGYVCNTGKVNMSEADMLNVEIVVRLRPDAVVTLSENLLVNAAITSNGQTSQLFSVMFTVGDALAYIGFEKNEDPTPPAMLNSSEIPIIMPVGSIKVLPLVFKIPSFSSDRFELEVHMPVNTSAIMTFTSFQIVRVGRSLEQLADFLHLATERFTYGFNTTQMTRYSLDLGVITNT</sequence>
<feature type="non-terminal residue" evidence="1">
    <location>
        <position position="1"/>
    </location>
</feature>
<dbReference type="OrthoDB" id="6355129at2759"/>
<protein>
    <submittedName>
        <fullName evidence="1">Uncharacterized protein</fullName>
    </submittedName>
</protein>
<proteinExistence type="predicted"/>
<name>A0A433T5G0_ELYCH</name>
<evidence type="ECO:0000313" key="2">
    <source>
        <dbReference type="Proteomes" id="UP000271974"/>
    </source>
</evidence>
<comment type="caution">
    <text evidence="1">The sequence shown here is derived from an EMBL/GenBank/DDBJ whole genome shotgun (WGS) entry which is preliminary data.</text>
</comment>
<dbReference type="Proteomes" id="UP000271974">
    <property type="component" value="Unassembled WGS sequence"/>
</dbReference>
<dbReference type="EMBL" id="RQTK01000634">
    <property type="protein sequence ID" value="RUS76810.1"/>
    <property type="molecule type" value="Genomic_DNA"/>
</dbReference>
<dbReference type="AlphaFoldDB" id="A0A433T5G0"/>
<organism evidence="1 2">
    <name type="scientific">Elysia chlorotica</name>
    <name type="common">Eastern emerald elysia</name>
    <name type="synonym">Sea slug</name>
    <dbReference type="NCBI Taxonomy" id="188477"/>
    <lineage>
        <taxon>Eukaryota</taxon>
        <taxon>Metazoa</taxon>
        <taxon>Spiralia</taxon>
        <taxon>Lophotrochozoa</taxon>
        <taxon>Mollusca</taxon>
        <taxon>Gastropoda</taxon>
        <taxon>Heterobranchia</taxon>
        <taxon>Euthyneura</taxon>
        <taxon>Panpulmonata</taxon>
        <taxon>Sacoglossa</taxon>
        <taxon>Placobranchoidea</taxon>
        <taxon>Plakobranchidae</taxon>
        <taxon>Elysia</taxon>
    </lineage>
</organism>
<reference evidence="1 2" key="1">
    <citation type="submission" date="2019-01" db="EMBL/GenBank/DDBJ databases">
        <title>A draft genome assembly of the solar-powered sea slug Elysia chlorotica.</title>
        <authorList>
            <person name="Cai H."/>
            <person name="Li Q."/>
            <person name="Fang X."/>
            <person name="Li J."/>
            <person name="Curtis N.E."/>
            <person name="Altenburger A."/>
            <person name="Shibata T."/>
            <person name="Feng M."/>
            <person name="Maeda T."/>
            <person name="Schwartz J.A."/>
            <person name="Shigenobu S."/>
            <person name="Lundholm N."/>
            <person name="Nishiyama T."/>
            <person name="Yang H."/>
            <person name="Hasebe M."/>
            <person name="Li S."/>
            <person name="Pierce S.K."/>
            <person name="Wang J."/>
        </authorList>
    </citation>
    <scope>NUCLEOTIDE SEQUENCE [LARGE SCALE GENOMIC DNA]</scope>
    <source>
        <strain evidence="1">EC2010</strain>
        <tissue evidence="1">Whole organism of an adult</tissue>
    </source>
</reference>
<gene>
    <name evidence="1" type="ORF">EGW08_015428</name>
</gene>
<feature type="non-terminal residue" evidence="1">
    <location>
        <position position="354"/>
    </location>
</feature>